<evidence type="ECO:0000313" key="20">
    <source>
        <dbReference type="Proteomes" id="UP001159427"/>
    </source>
</evidence>
<accession>A0ABN8QBC3</accession>
<evidence type="ECO:0000256" key="15">
    <source>
        <dbReference type="RuleBase" id="RU280812"/>
    </source>
</evidence>
<evidence type="ECO:0000256" key="7">
    <source>
        <dbReference type="ARBA" id="ARBA00022729"/>
    </source>
</evidence>
<keyword evidence="8 15" id="KW-0378">Hydrolase</keyword>
<dbReference type="InterPro" id="IPR001657">
    <property type="entry name" value="Hedgehog"/>
</dbReference>
<evidence type="ECO:0000256" key="5">
    <source>
        <dbReference type="ARBA" id="ARBA00022679"/>
    </source>
</evidence>
<name>A0ABN8QBC3_9CNID</name>
<evidence type="ECO:0000256" key="12">
    <source>
        <dbReference type="ARBA" id="ARBA00023139"/>
    </source>
</evidence>
<dbReference type="PANTHER" id="PTHR11889:SF31">
    <property type="entry name" value="PROTEIN HEDGEHOG"/>
    <property type="match status" value="1"/>
</dbReference>
<keyword evidence="2 15" id="KW-0217">Developmental protein</keyword>
<dbReference type="EMBL" id="CALNXI010001228">
    <property type="protein sequence ID" value="CAH3160978.1"/>
    <property type="molecule type" value="Genomic_DNA"/>
</dbReference>
<keyword evidence="5" id="KW-0808">Transferase</keyword>
<gene>
    <name evidence="19" type="ORF">PEVE_00003759</name>
</gene>
<dbReference type="PANTHER" id="PTHR11889">
    <property type="entry name" value="HEDGEHOG"/>
    <property type="match status" value="1"/>
</dbReference>
<evidence type="ECO:0000256" key="8">
    <source>
        <dbReference type="ARBA" id="ARBA00022801"/>
    </source>
</evidence>
<comment type="catalytic activity">
    <reaction evidence="14">
        <text>glycyl-L-cysteinyl-[protein] + cholesterol + H(+) = [protein]-C-terminal glycyl cholesterol ester + N-terminal L-cysteinyl-[protein]</text>
        <dbReference type="Rhea" id="RHEA:59504"/>
        <dbReference type="Rhea" id="RHEA-COMP:12707"/>
        <dbReference type="Rhea" id="RHEA-COMP:15369"/>
        <dbReference type="Rhea" id="RHEA-COMP:15374"/>
        <dbReference type="ChEBI" id="CHEBI:15378"/>
        <dbReference type="ChEBI" id="CHEBI:16113"/>
        <dbReference type="ChEBI" id="CHEBI:65250"/>
        <dbReference type="ChEBI" id="CHEBI:143135"/>
        <dbReference type="ChEBI" id="CHEBI:143140"/>
    </reaction>
    <physiologicalReaction direction="left-to-right" evidence="14">
        <dbReference type="Rhea" id="RHEA:59505"/>
    </physiologicalReaction>
</comment>
<dbReference type="Gene3D" id="2.170.16.10">
    <property type="entry name" value="Hedgehog/Intein (Hint) domain"/>
    <property type="match status" value="1"/>
</dbReference>
<dbReference type="InterPro" id="IPR001767">
    <property type="entry name" value="Hedgehog_Hint"/>
</dbReference>
<comment type="similarity">
    <text evidence="1 15">Belongs to the hedgehog family.</text>
</comment>
<dbReference type="InterPro" id="IPR050387">
    <property type="entry name" value="Hedgehog_Signaling"/>
</dbReference>
<dbReference type="InterPro" id="IPR036844">
    <property type="entry name" value="Hint_dom_sf"/>
</dbReference>
<protein>
    <recommendedName>
        <fullName evidence="15">Hedgehog protein</fullName>
    </recommendedName>
</protein>
<evidence type="ECO:0000313" key="19">
    <source>
        <dbReference type="EMBL" id="CAH3160978.1"/>
    </source>
</evidence>
<keyword evidence="6" id="KW-0479">Metal-binding</keyword>
<comment type="function">
    <molecule>Protein hedgehog N-product</molecule>
    <text evidence="15">The dually lipidated hedgehog protein N-product is a morphogen which is essential for a variety of patterning events during development.</text>
</comment>
<evidence type="ECO:0000256" key="11">
    <source>
        <dbReference type="ARBA" id="ARBA00023136"/>
    </source>
</evidence>
<keyword evidence="9 15" id="KW-0068">Autocatalytic cleavage</keyword>
<dbReference type="InterPro" id="IPR006141">
    <property type="entry name" value="Intein_N"/>
</dbReference>
<dbReference type="PROSITE" id="PS51257">
    <property type="entry name" value="PROKAR_LIPOPROTEIN"/>
    <property type="match status" value="1"/>
</dbReference>
<dbReference type="InterPro" id="IPR003586">
    <property type="entry name" value="Hint_dom_C"/>
</dbReference>
<evidence type="ECO:0000256" key="14">
    <source>
        <dbReference type="ARBA" id="ARBA00048589"/>
    </source>
</evidence>
<dbReference type="Pfam" id="PF01085">
    <property type="entry name" value="HH_signal"/>
    <property type="match status" value="1"/>
</dbReference>
<evidence type="ECO:0000259" key="18">
    <source>
        <dbReference type="SMART" id="SM00306"/>
    </source>
</evidence>
<evidence type="ECO:0000256" key="9">
    <source>
        <dbReference type="ARBA" id="ARBA00022813"/>
    </source>
</evidence>
<dbReference type="PRINTS" id="PR00632">
    <property type="entry name" value="SONICHHOG"/>
</dbReference>
<keyword evidence="12" id="KW-0564">Palmitate</keyword>
<keyword evidence="15" id="KW-0256">Endoplasmic reticulum</keyword>
<evidence type="ECO:0000256" key="16">
    <source>
        <dbReference type="SAM" id="MobiDB-lite"/>
    </source>
</evidence>
<dbReference type="SUPFAM" id="SSF51294">
    <property type="entry name" value="Hedgehog/intein (Hint) domain"/>
    <property type="match status" value="1"/>
</dbReference>
<comment type="caution">
    <text evidence="19">The sequence shown here is derived from an EMBL/GenBank/DDBJ whole genome shotgun (WGS) entry which is preliminary data.</text>
</comment>
<keyword evidence="15" id="KW-0333">Golgi apparatus</keyword>
<evidence type="ECO:0000256" key="3">
    <source>
        <dbReference type="ARBA" id="ARBA00022475"/>
    </source>
</evidence>
<comment type="function">
    <molecule>Protein hedgehog</molecule>
    <text evidence="15">The C-terminal part of the hedgehog protein precursor displays an autoproteolysis activity that results in the cleavage of the full-length protein into two parts (N-product and C-product). In addition, the C-terminal part displays a cholesterol transferase activity that results by the covalent attachment of a cholesterol moiety to the C-terminal of the newly generated N-product.</text>
</comment>
<comment type="subcellular location">
    <molecule>Protein hedgehog N-product</molecule>
    <subcellularLocation>
        <location evidence="15">Cell membrane</location>
        <topology evidence="15">Lipid-anchor</topology>
    </subcellularLocation>
</comment>
<evidence type="ECO:0000256" key="6">
    <source>
        <dbReference type="ARBA" id="ARBA00022723"/>
    </source>
</evidence>
<feature type="domain" description="Hint" evidence="17">
    <location>
        <begin position="320"/>
        <end position="364"/>
    </location>
</feature>
<dbReference type="InterPro" id="IPR003587">
    <property type="entry name" value="Hint_dom_N"/>
</dbReference>
<sequence>MRRSQYTPMSSRRLVPRLHLIFAMIISAGGLLMACGPGRTAIDTRRRSDPLQQKERVPDVEETSNEASGPYTGVVIRGSDEFKALSENYDPDIVFKDEKKNGDERRMTKNCKEKLDALAKAVKAKWGSKGSGKVVKLKVISAYDTAEKRRHHTAHSLHHEGRAVDLATDDRDKRKLGELGQMAYKAGFDWVNYASKSYIHASVKIDGAGEEGSCFPETSLVRLEGGRTKSMKDLQVGDKVASMDSSGKLVYSKVVTFLDINPNKPTKYVSIQTENPAAQVTITGSHLIYQLNRTTRQKSTVHARDLKVDDFVYVQNGSALGKFTVGRIVSVMRTQNLGAYAPLTETGTIVVDNVLCSCYAVISDAKLAHWSFAPLRFAEWLFPGCSAHDEPGIHWMYTIHLFFFGDVFTAVIVVDLSDTILQEKADLKLH</sequence>
<dbReference type="InterPro" id="IPR009045">
    <property type="entry name" value="Zn_M74/Hedgehog-like"/>
</dbReference>
<dbReference type="SUPFAM" id="SSF55166">
    <property type="entry name" value="Hedgehog/DD-peptidase"/>
    <property type="match status" value="1"/>
</dbReference>
<evidence type="ECO:0000256" key="2">
    <source>
        <dbReference type="ARBA" id="ARBA00022473"/>
    </source>
</evidence>
<reference evidence="19 20" key="1">
    <citation type="submission" date="2022-05" db="EMBL/GenBank/DDBJ databases">
        <authorList>
            <consortium name="Genoscope - CEA"/>
            <person name="William W."/>
        </authorList>
    </citation>
    <scope>NUCLEOTIDE SEQUENCE [LARGE SCALE GENOMIC DNA]</scope>
</reference>
<evidence type="ECO:0000256" key="13">
    <source>
        <dbReference type="ARBA" id="ARBA00023288"/>
    </source>
</evidence>
<evidence type="ECO:0000256" key="4">
    <source>
        <dbReference type="ARBA" id="ARBA00022670"/>
    </source>
</evidence>
<dbReference type="InterPro" id="IPR000320">
    <property type="entry name" value="Hedgehog_signalling_dom"/>
</dbReference>
<keyword evidence="13" id="KW-0449">Lipoprotein</keyword>
<dbReference type="SMART" id="SM00305">
    <property type="entry name" value="HintC"/>
    <property type="match status" value="1"/>
</dbReference>
<keyword evidence="7 15" id="KW-0732">Signal</keyword>
<keyword evidence="20" id="KW-1185">Reference proteome</keyword>
<dbReference type="Gene3D" id="3.30.1380.10">
    <property type="match status" value="1"/>
</dbReference>
<dbReference type="Pfam" id="PF01079">
    <property type="entry name" value="Hint"/>
    <property type="match status" value="1"/>
</dbReference>
<evidence type="ECO:0000256" key="1">
    <source>
        <dbReference type="ARBA" id="ARBA00010649"/>
    </source>
</evidence>
<keyword evidence="3 15" id="KW-1003">Cell membrane</keyword>
<dbReference type="SMART" id="SM00306">
    <property type="entry name" value="HintN"/>
    <property type="match status" value="1"/>
</dbReference>
<keyword evidence="4 15" id="KW-0645">Protease</keyword>
<feature type="compositionally biased region" description="Basic and acidic residues" evidence="16">
    <location>
        <begin position="43"/>
        <end position="59"/>
    </location>
</feature>
<dbReference type="PROSITE" id="PS50817">
    <property type="entry name" value="INTEIN_N_TER"/>
    <property type="match status" value="1"/>
</dbReference>
<comment type="subcellular location">
    <molecule>Sonic hedgehog protein</molecule>
    <subcellularLocation>
        <location evidence="15">Endoplasmic reticulum membrane</location>
    </subcellularLocation>
    <subcellularLocation>
        <location evidence="15">Golgi apparatus membrane</location>
    </subcellularLocation>
</comment>
<dbReference type="Proteomes" id="UP001159427">
    <property type="component" value="Unassembled WGS sequence"/>
</dbReference>
<dbReference type="CDD" id="cd00081">
    <property type="entry name" value="Hint"/>
    <property type="match status" value="1"/>
</dbReference>
<evidence type="ECO:0000256" key="10">
    <source>
        <dbReference type="ARBA" id="ARBA00022837"/>
    </source>
</evidence>
<proteinExistence type="inferred from homology"/>
<organism evidence="19 20">
    <name type="scientific">Porites evermanni</name>
    <dbReference type="NCBI Taxonomy" id="104178"/>
    <lineage>
        <taxon>Eukaryota</taxon>
        <taxon>Metazoa</taxon>
        <taxon>Cnidaria</taxon>
        <taxon>Anthozoa</taxon>
        <taxon>Hexacorallia</taxon>
        <taxon>Scleractinia</taxon>
        <taxon>Fungiina</taxon>
        <taxon>Poritidae</taxon>
        <taxon>Porites</taxon>
    </lineage>
</organism>
<feature type="region of interest" description="Disordered" evidence="16">
    <location>
        <begin position="43"/>
        <end position="72"/>
    </location>
</feature>
<feature type="domain" description="Hint" evidence="18">
    <location>
        <begin position="212"/>
        <end position="316"/>
    </location>
</feature>
<keyword evidence="11 15" id="KW-0472">Membrane</keyword>
<keyword evidence="10" id="KW-0106">Calcium</keyword>
<evidence type="ECO:0000259" key="17">
    <source>
        <dbReference type="SMART" id="SM00305"/>
    </source>
</evidence>